<keyword evidence="4" id="KW-1185">Reference proteome</keyword>
<evidence type="ECO:0008006" key="5">
    <source>
        <dbReference type="Google" id="ProtNLM"/>
    </source>
</evidence>
<evidence type="ECO:0000256" key="1">
    <source>
        <dbReference type="SAM" id="MobiDB-lite"/>
    </source>
</evidence>
<reference evidence="4" key="1">
    <citation type="submission" date="2016-10" db="EMBL/GenBank/DDBJ databases">
        <authorList>
            <person name="Varghese N."/>
            <person name="Submissions S."/>
        </authorList>
    </citation>
    <scope>NUCLEOTIDE SEQUENCE [LARGE SCALE GENOMIC DNA]</scope>
    <source>
        <strain evidence="4">CGMCC 4.578</strain>
    </source>
</reference>
<evidence type="ECO:0000313" key="4">
    <source>
        <dbReference type="Proteomes" id="UP000199028"/>
    </source>
</evidence>
<dbReference type="RefSeq" id="WP_090063698.1">
    <property type="nucleotide sequence ID" value="NZ_FOFT01000002.1"/>
</dbReference>
<evidence type="ECO:0000313" key="3">
    <source>
        <dbReference type="EMBL" id="SEQ28861.1"/>
    </source>
</evidence>
<gene>
    <name evidence="3" type="ORF">SAMN05216195_10264</name>
</gene>
<feature type="compositionally biased region" description="Polar residues" evidence="1">
    <location>
        <begin position="30"/>
        <end position="43"/>
    </location>
</feature>
<dbReference type="EMBL" id="FOFT01000002">
    <property type="protein sequence ID" value="SEQ28861.1"/>
    <property type="molecule type" value="Genomic_DNA"/>
</dbReference>
<dbReference type="Proteomes" id="UP000199028">
    <property type="component" value="Unassembled WGS sequence"/>
</dbReference>
<accession>A0A1H9ET55</accession>
<name>A0A1H9ET55_9PSEU</name>
<proteinExistence type="predicted"/>
<evidence type="ECO:0000256" key="2">
    <source>
        <dbReference type="SAM" id="SignalP"/>
    </source>
</evidence>
<dbReference type="OrthoDB" id="3691555at2"/>
<sequence>MSRRHTTSFALTALAGLLAGCTSIVPGSPAPQSAPSEQATTAEGGSCARSESPDRCVEWQDTKPKTGQELLEQAAQDPLAAAQMLCSAVPAAVWDRHLGAGNYRVINDGQTCTISSDDTAKTSDGKYAPVLEVQVYLSASDSIARDLQILRSRKDTAAMVTELSIAGKPVMRVGDGEDANGTGRDKEELNIAVLGDVGKAGVLRIRYSVRPPRGQPTEAPIDRSKLDAMRDPATTEFLKVLFP</sequence>
<dbReference type="AlphaFoldDB" id="A0A1H9ET55"/>
<organism evidence="3 4">
    <name type="scientific">Lentzea flaviverrucosa</name>
    <dbReference type="NCBI Taxonomy" id="200379"/>
    <lineage>
        <taxon>Bacteria</taxon>
        <taxon>Bacillati</taxon>
        <taxon>Actinomycetota</taxon>
        <taxon>Actinomycetes</taxon>
        <taxon>Pseudonocardiales</taxon>
        <taxon>Pseudonocardiaceae</taxon>
        <taxon>Lentzea</taxon>
    </lineage>
</organism>
<feature type="region of interest" description="Disordered" evidence="1">
    <location>
        <begin position="28"/>
        <end position="56"/>
    </location>
</feature>
<feature type="chain" id="PRO_5038631996" description="DUF3558 domain-containing protein" evidence="2">
    <location>
        <begin position="25"/>
        <end position="243"/>
    </location>
</feature>
<keyword evidence="2" id="KW-0732">Signal</keyword>
<feature type="signal peptide" evidence="2">
    <location>
        <begin position="1"/>
        <end position="24"/>
    </location>
</feature>
<dbReference type="PROSITE" id="PS51257">
    <property type="entry name" value="PROKAR_LIPOPROTEIN"/>
    <property type="match status" value="1"/>
</dbReference>
<protein>
    <recommendedName>
        <fullName evidence="5">DUF3558 domain-containing protein</fullName>
    </recommendedName>
</protein>